<reference evidence="1" key="1">
    <citation type="journal article" date="2014" name="Int. J. Syst. Evol. Microbiol.">
        <title>Complete genome sequence of Corynebacterium casei LMG S-19264T (=DSM 44701T), isolated from a smear-ripened cheese.</title>
        <authorList>
            <consortium name="US DOE Joint Genome Institute (JGI-PGF)"/>
            <person name="Walter F."/>
            <person name="Albersmeier A."/>
            <person name="Kalinowski J."/>
            <person name="Ruckert C."/>
        </authorList>
    </citation>
    <scope>NUCLEOTIDE SEQUENCE</scope>
    <source>
        <strain evidence="1">NBRC 108769</strain>
    </source>
</reference>
<dbReference type="RefSeq" id="WP_235295256.1">
    <property type="nucleotide sequence ID" value="NZ_BSOH01000029.1"/>
</dbReference>
<comment type="caution">
    <text evidence="1">The sequence shown here is derived from an EMBL/GenBank/DDBJ whole genome shotgun (WGS) entry which is preliminary data.</text>
</comment>
<keyword evidence="2" id="KW-1185">Reference proteome</keyword>
<organism evidence="1 2">
    <name type="scientific">Portibacter lacus</name>
    <dbReference type="NCBI Taxonomy" id="1099794"/>
    <lineage>
        <taxon>Bacteria</taxon>
        <taxon>Pseudomonadati</taxon>
        <taxon>Bacteroidota</taxon>
        <taxon>Saprospiria</taxon>
        <taxon>Saprospirales</taxon>
        <taxon>Haliscomenobacteraceae</taxon>
        <taxon>Portibacter</taxon>
    </lineage>
</organism>
<dbReference type="Proteomes" id="UP001156666">
    <property type="component" value="Unassembled WGS sequence"/>
</dbReference>
<dbReference type="AlphaFoldDB" id="A0AA37WG67"/>
<evidence type="ECO:0008006" key="3">
    <source>
        <dbReference type="Google" id="ProtNLM"/>
    </source>
</evidence>
<name>A0AA37WG67_9BACT</name>
<accession>A0AA37WG67</accession>
<proteinExistence type="predicted"/>
<gene>
    <name evidence="1" type="ORF">GCM10007940_41890</name>
</gene>
<protein>
    <recommendedName>
        <fullName evidence="3">DUF4304 domain-containing protein</fullName>
    </recommendedName>
</protein>
<evidence type="ECO:0000313" key="2">
    <source>
        <dbReference type="Proteomes" id="UP001156666"/>
    </source>
</evidence>
<dbReference type="EMBL" id="BSOH01000029">
    <property type="protein sequence ID" value="GLR19573.1"/>
    <property type="molecule type" value="Genomic_DNA"/>
</dbReference>
<sequence>MDRKIVKKDMLPFVESFLDTKGYSQLENYDNMKHFGFSKISNFGRNRITFTFGDSGFCGNSLFHLRIPQVEDIILKVGIPNMNLTSYYTKENFLYTIKDTNSQYKYPSDILSKQGMDNARKANLILTKADIEDWKECFVDYFENAGAEFATRYAYLPNVLEKLDEIMDSGKKSYKEFICGRTDQFFRALIISKLCGDDRFEEKKEYAESIILMESRKDYHPYYKLLKEELDKLDPIYN</sequence>
<evidence type="ECO:0000313" key="1">
    <source>
        <dbReference type="EMBL" id="GLR19573.1"/>
    </source>
</evidence>
<reference evidence="1" key="2">
    <citation type="submission" date="2023-01" db="EMBL/GenBank/DDBJ databases">
        <title>Draft genome sequence of Portibacter lacus strain NBRC 108769.</title>
        <authorList>
            <person name="Sun Q."/>
            <person name="Mori K."/>
        </authorList>
    </citation>
    <scope>NUCLEOTIDE SEQUENCE</scope>
    <source>
        <strain evidence="1">NBRC 108769</strain>
    </source>
</reference>